<protein>
    <submittedName>
        <fullName evidence="3">Hint domain-containing protein</fullName>
    </submittedName>
</protein>
<organism evidence="3 4">
    <name type="scientific">Aliishimia ponticola</name>
    <dbReference type="NCBI Taxonomy" id="2499833"/>
    <lineage>
        <taxon>Bacteria</taxon>
        <taxon>Pseudomonadati</taxon>
        <taxon>Pseudomonadota</taxon>
        <taxon>Alphaproteobacteria</taxon>
        <taxon>Rhodobacterales</taxon>
        <taxon>Paracoccaceae</taxon>
        <taxon>Aliishimia</taxon>
    </lineage>
</organism>
<feature type="region of interest" description="Disordered" evidence="1">
    <location>
        <begin position="72"/>
        <end position="91"/>
    </location>
</feature>
<dbReference type="Gene3D" id="2.170.16.10">
    <property type="entry name" value="Hedgehog/Intein (Hint) domain"/>
    <property type="match status" value="1"/>
</dbReference>
<gene>
    <name evidence="3" type="ORF">E4Z66_16105</name>
</gene>
<dbReference type="InterPro" id="IPR036844">
    <property type="entry name" value="Hint_dom_sf"/>
</dbReference>
<feature type="domain" description="Hedgehog/Intein (Hint)" evidence="2">
    <location>
        <begin position="333"/>
        <end position="470"/>
    </location>
</feature>
<dbReference type="AlphaFoldDB" id="A0A4S4NBE0"/>
<evidence type="ECO:0000259" key="2">
    <source>
        <dbReference type="Pfam" id="PF13403"/>
    </source>
</evidence>
<dbReference type="OrthoDB" id="6305173at2"/>
<comment type="caution">
    <text evidence="3">The sequence shown here is derived from an EMBL/GenBank/DDBJ whole genome shotgun (WGS) entry which is preliminary data.</text>
</comment>
<dbReference type="Pfam" id="PF13403">
    <property type="entry name" value="Hint_2"/>
    <property type="match status" value="1"/>
</dbReference>
<dbReference type="InterPro" id="IPR028992">
    <property type="entry name" value="Hedgehog/Intein_dom"/>
</dbReference>
<accession>A0A4S4NBE0</accession>
<dbReference type="InterPro" id="IPR049804">
    <property type="entry name" value="Choice_anch_L"/>
</dbReference>
<dbReference type="SUPFAM" id="SSF51294">
    <property type="entry name" value="Hedgehog/intein (Hint) domain"/>
    <property type="match status" value="1"/>
</dbReference>
<keyword evidence="4" id="KW-1185">Reference proteome</keyword>
<evidence type="ECO:0000313" key="3">
    <source>
        <dbReference type="EMBL" id="THH35338.1"/>
    </source>
</evidence>
<sequence length="523" mass="55155">MVASSLPINQNATALLMAETIFGDDVTITGASYNGDFRSSGVYSNGDTVTPGVTPSDQGVILSTGFVSDFTNSSGQENQSNSTSSNTTGGNNIADFNAAAGARTYDAAYLDVDFVPTGDLLTMQFVFASEEYPEFQSSVYQDFVGVWINGTLVEIDVGNGDTDPGNINSGENSNLYIDNSNDAFNTEMDGFTVTMTLTVPVNAGSVNSIRIGIADVADSTYDSALLIAADSAQTTLAALTDETSVYPNGSKTLDVLANDTYSGTGTLSITHINGVSVTAGSTVTLPSGSMVTLNADGTLTVTGDGDTEDYNFTYKVTDGTITDTGIVNVDQVPCFVAGTLIATPQGDVPVETLSPGDLVLTKDHGAQPLRWIGTRQVAAEGPFAPILIRAKTFGAHRDVLLSPLHRVLIRDEMAELLFGEDEVLVAARDLVNDATVLRQPGGEVTYVHLLFDQHQVVFSEGLATESFLPGPQTSASFDQETLQEICALFPELDPATGQGYGPAARRSLRRYEAELLMHESAVA</sequence>
<dbReference type="RefSeq" id="WP_136464071.1">
    <property type="nucleotide sequence ID" value="NZ_SRKY01000004.1"/>
</dbReference>
<evidence type="ECO:0000313" key="4">
    <source>
        <dbReference type="Proteomes" id="UP000306602"/>
    </source>
</evidence>
<name>A0A4S4NBE0_9RHOB</name>
<dbReference type="NCBIfam" id="NF038133">
    <property type="entry name" value="choice_anch_L"/>
    <property type="match status" value="1"/>
</dbReference>
<dbReference type="Proteomes" id="UP000306602">
    <property type="component" value="Unassembled WGS sequence"/>
</dbReference>
<dbReference type="EMBL" id="SRKY01000004">
    <property type="protein sequence ID" value="THH35338.1"/>
    <property type="molecule type" value="Genomic_DNA"/>
</dbReference>
<reference evidence="3 4" key="1">
    <citation type="submission" date="2019-04" db="EMBL/GenBank/DDBJ databases">
        <title>Shimia ponticola sp. nov., isolated from seawater.</title>
        <authorList>
            <person name="Kim Y.-O."/>
            <person name="Yoon J.-H."/>
        </authorList>
    </citation>
    <scope>NUCLEOTIDE SEQUENCE [LARGE SCALE GENOMIC DNA]</scope>
    <source>
        <strain evidence="3 4">MYP11</strain>
    </source>
</reference>
<proteinExistence type="predicted"/>
<evidence type="ECO:0000256" key="1">
    <source>
        <dbReference type="SAM" id="MobiDB-lite"/>
    </source>
</evidence>